<evidence type="ECO:0000256" key="1">
    <source>
        <dbReference type="RuleBase" id="RU000487"/>
    </source>
</evidence>
<evidence type="ECO:0000313" key="2">
    <source>
        <dbReference type="EMBL" id="CAD8184426.1"/>
    </source>
</evidence>
<dbReference type="AlphaFoldDB" id="A0A8S1WER4"/>
<dbReference type="Pfam" id="PF00022">
    <property type="entry name" value="Actin"/>
    <property type="match status" value="1"/>
</dbReference>
<dbReference type="Proteomes" id="UP000689195">
    <property type="component" value="Unassembled WGS sequence"/>
</dbReference>
<keyword evidence="3" id="KW-1185">Reference proteome</keyword>
<proteinExistence type="inferred from homology"/>
<comment type="caution">
    <text evidence="2">The sequence shown here is derived from an EMBL/GenBank/DDBJ whole genome shotgun (WGS) entry which is preliminary data.</text>
</comment>
<dbReference type="SMART" id="SM00268">
    <property type="entry name" value="ACTIN"/>
    <property type="match status" value="1"/>
</dbReference>
<dbReference type="InterPro" id="IPR004000">
    <property type="entry name" value="Actin"/>
</dbReference>
<gene>
    <name evidence="2" type="ORF">PPENT_87.1.T0830056</name>
</gene>
<evidence type="ECO:0008006" key="4">
    <source>
        <dbReference type="Google" id="ProtNLM"/>
    </source>
</evidence>
<protein>
    <recommendedName>
        <fullName evidence="4">Actin</fullName>
    </recommendedName>
</protein>
<sequence length="214" mass="24723">MHALEYSHISGAEITQCLENDLQTYEISLDKFSEEEKQWIIKDIKEKMCYIANDYEMQINSEDNFTEEEKSYELPDEQVIHITPKIRYHCSEALFNSAIINKNSSSLPQMIVNSIQRCDKELRQELLSNMVLGGGTSMFQGLISRLQDDICQIYPGGAMRSEFNFVADFQRKYSAWIGGSMLGSLKTFQSLAINKQEYEENPEGKMSLIHKRTF</sequence>
<dbReference type="OrthoDB" id="289571at2759"/>
<evidence type="ECO:0000313" key="3">
    <source>
        <dbReference type="Proteomes" id="UP000689195"/>
    </source>
</evidence>
<accession>A0A8S1WER4</accession>
<dbReference type="EMBL" id="CAJJDO010000083">
    <property type="protein sequence ID" value="CAD8184426.1"/>
    <property type="molecule type" value="Genomic_DNA"/>
</dbReference>
<organism evidence="2 3">
    <name type="scientific">Paramecium pentaurelia</name>
    <dbReference type="NCBI Taxonomy" id="43138"/>
    <lineage>
        <taxon>Eukaryota</taxon>
        <taxon>Sar</taxon>
        <taxon>Alveolata</taxon>
        <taxon>Ciliophora</taxon>
        <taxon>Intramacronucleata</taxon>
        <taxon>Oligohymenophorea</taxon>
        <taxon>Peniculida</taxon>
        <taxon>Parameciidae</taxon>
        <taxon>Paramecium</taxon>
    </lineage>
</organism>
<comment type="similarity">
    <text evidence="1">Belongs to the actin family.</text>
</comment>
<dbReference type="PANTHER" id="PTHR11937">
    <property type="entry name" value="ACTIN"/>
    <property type="match status" value="1"/>
</dbReference>
<name>A0A8S1WER4_9CILI</name>
<reference evidence="2" key="1">
    <citation type="submission" date="2021-01" db="EMBL/GenBank/DDBJ databases">
        <authorList>
            <consortium name="Genoscope - CEA"/>
            <person name="William W."/>
        </authorList>
    </citation>
    <scope>NUCLEOTIDE SEQUENCE</scope>
</reference>